<organism evidence="1 2">
    <name type="scientific">Splendidivirga corallicola</name>
    <dbReference type="NCBI Taxonomy" id="3051826"/>
    <lineage>
        <taxon>Bacteria</taxon>
        <taxon>Pseudomonadati</taxon>
        <taxon>Bacteroidota</taxon>
        <taxon>Cytophagia</taxon>
        <taxon>Cytophagales</taxon>
        <taxon>Splendidivirgaceae</taxon>
        <taxon>Splendidivirga</taxon>
    </lineage>
</organism>
<evidence type="ECO:0000313" key="1">
    <source>
        <dbReference type="EMBL" id="MDN5200416.1"/>
    </source>
</evidence>
<comment type="caution">
    <text evidence="1">The sequence shown here is derived from an EMBL/GenBank/DDBJ whole genome shotgun (WGS) entry which is preliminary data.</text>
</comment>
<dbReference type="Pfam" id="PF11376">
    <property type="entry name" value="DUF3179"/>
    <property type="match status" value="1"/>
</dbReference>
<dbReference type="Proteomes" id="UP001172082">
    <property type="component" value="Unassembled WGS sequence"/>
</dbReference>
<keyword evidence="2" id="KW-1185">Reference proteome</keyword>
<dbReference type="InterPro" id="IPR021516">
    <property type="entry name" value="DUF3179"/>
</dbReference>
<gene>
    <name evidence="1" type="ORF">QQ008_03565</name>
</gene>
<dbReference type="RefSeq" id="WP_346750441.1">
    <property type="nucleotide sequence ID" value="NZ_JAUJEA010000001.1"/>
</dbReference>
<dbReference type="PROSITE" id="PS51257">
    <property type="entry name" value="PROKAR_LIPOPROTEIN"/>
    <property type="match status" value="1"/>
</dbReference>
<evidence type="ECO:0000313" key="2">
    <source>
        <dbReference type="Proteomes" id="UP001172082"/>
    </source>
</evidence>
<protein>
    <submittedName>
        <fullName evidence="1">DUF3179 domain-containing protein</fullName>
    </submittedName>
</protein>
<name>A0ABT8KI73_9BACT</name>
<proteinExistence type="predicted"/>
<accession>A0ABT8KI73</accession>
<reference evidence="1" key="1">
    <citation type="submission" date="2023-06" db="EMBL/GenBank/DDBJ databases">
        <title>Genomic of Parafulvivirga corallium.</title>
        <authorList>
            <person name="Wang G."/>
        </authorList>
    </citation>
    <scope>NUCLEOTIDE SEQUENCE</scope>
    <source>
        <strain evidence="1">BMA10</strain>
    </source>
</reference>
<sequence length="367" mass="40206">MKILKNTFLFFSAISFLVLGSCGNGDDSNPFPGGGNPGTGSGAWSIPINQVFDGGPGKDGIPALSNPQFVTAGDATYLTDSDLVIGYKRGDDIRAYPHDILDWHEIINDEVDAHPMAITYCPLTGTAIGWERTLNGTVTTFGVSGLLYQSNLIPYDRLTDSNWSQMRLDCVNGSLLGTKVETFQVFETSWATWQQMYPNTKVVSTNTGISRSYGVYPYGDYKVNNERLIFAVSPDDRRIPRKERVLGVVVGGLAKTYRFSSFNGGTRVVEEAFNGELIVVVGNKDKNFLTAFNRKLEDGTELSFVAPSEGASARVIMEDTEGNQWNAFGEAIGGPREGTVLAGTKSYIGFWFAWGAFYPNAQIFEFE</sequence>
<dbReference type="EMBL" id="JAUJEA010000001">
    <property type="protein sequence ID" value="MDN5200416.1"/>
    <property type="molecule type" value="Genomic_DNA"/>
</dbReference>